<dbReference type="Pfam" id="PF07085">
    <property type="entry name" value="DRTGG"/>
    <property type="match status" value="1"/>
</dbReference>
<accession>A0A9D1S8D1</accession>
<name>A0A9D1S8D1_9FIRM</name>
<protein>
    <recommendedName>
        <fullName evidence="1">DRTGG domain-containing protein</fullName>
    </recommendedName>
</protein>
<reference evidence="2" key="1">
    <citation type="submission" date="2020-10" db="EMBL/GenBank/DDBJ databases">
        <authorList>
            <person name="Gilroy R."/>
        </authorList>
    </citation>
    <scope>NUCLEOTIDE SEQUENCE</scope>
    <source>
        <strain evidence="2">ChiGjej1B1-1684</strain>
    </source>
</reference>
<evidence type="ECO:0000313" key="2">
    <source>
        <dbReference type="EMBL" id="HIU50287.1"/>
    </source>
</evidence>
<dbReference type="Gene3D" id="3.40.1390.20">
    <property type="entry name" value="HprK N-terminal domain-like"/>
    <property type="match status" value="1"/>
</dbReference>
<evidence type="ECO:0000259" key="1">
    <source>
        <dbReference type="Pfam" id="PF07085"/>
    </source>
</evidence>
<dbReference type="InterPro" id="IPR028979">
    <property type="entry name" value="Ser_kin/Pase_Hpr-like_N_sf"/>
</dbReference>
<evidence type="ECO:0000313" key="3">
    <source>
        <dbReference type="Proteomes" id="UP000824118"/>
    </source>
</evidence>
<dbReference type="SUPFAM" id="SSF75138">
    <property type="entry name" value="HprK N-terminal domain-like"/>
    <property type="match status" value="1"/>
</dbReference>
<gene>
    <name evidence="2" type="ORF">IAD22_04675</name>
</gene>
<reference evidence="2" key="2">
    <citation type="journal article" date="2021" name="PeerJ">
        <title>Extensive microbial diversity within the chicken gut microbiome revealed by metagenomics and culture.</title>
        <authorList>
            <person name="Gilroy R."/>
            <person name="Ravi A."/>
            <person name="Getino M."/>
            <person name="Pursley I."/>
            <person name="Horton D.L."/>
            <person name="Alikhan N.F."/>
            <person name="Baker D."/>
            <person name="Gharbi K."/>
            <person name="Hall N."/>
            <person name="Watson M."/>
            <person name="Adriaenssens E.M."/>
            <person name="Foster-Nyarko E."/>
            <person name="Jarju S."/>
            <person name="Secka A."/>
            <person name="Antonio M."/>
            <person name="Oren A."/>
            <person name="Chaudhuri R.R."/>
            <person name="La Ragione R."/>
            <person name="Hildebrand F."/>
            <person name="Pallen M.J."/>
        </authorList>
    </citation>
    <scope>NUCLEOTIDE SEQUENCE</scope>
    <source>
        <strain evidence="2">ChiGjej1B1-1684</strain>
    </source>
</reference>
<dbReference type="EMBL" id="DVNG01000067">
    <property type="protein sequence ID" value="HIU50287.1"/>
    <property type="molecule type" value="Genomic_DNA"/>
</dbReference>
<dbReference type="InterPro" id="IPR010766">
    <property type="entry name" value="DRTGG"/>
</dbReference>
<proteinExistence type="predicted"/>
<organism evidence="2 3">
    <name type="scientific">Candidatus Limousia pullorum</name>
    <dbReference type="NCBI Taxonomy" id="2840860"/>
    <lineage>
        <taxon>Bacteria</taxon>
        <taxon>Bacillati</taxon>
        <taxon>Bacillota</taxon>
        <taxon>Clostridia</taxon>
        <taxon>Eubacteriales</taxon>
        <taxon>Oscillospiraceae</taxon>
        <taxon>Oscillospiraceae incertae sedis</taxon>
        <taxon>Candidatus Limousia</taxon>
    </lineage>
</organism>
<feature type="domain" description="DRTGG" evidence="1">
    <location>
        <begin position="5"/>
        <end position="106"/>
    </location>
</feature>
<dbReference type="Proteomes" id="UP000824118">
    <property type="component" value="Unassembled WGS sequence"/>
</dbReference>
<sequence>MTVKELAEKLGAEIITGKNSLDREVDGCYIGDLLSWVMGRAEMDNVWLTVMGNINTIAVATLADVSCIVLTENAALDANAKARAVMQDVAILKTEENSYQTAIKIYKLFEEEA</sequence>
<comment type="caution">
    <text evidence="2">The sequence shown here is derived from an EMBL/GenBank/DDBJ whole genome shotgun (WGS) entry which is preliminary data.</text>
</comment>
<dbReference type="AlphaFoldDB" id="A0A9D1S8D1"/>